<gene>
    <name evidence="1" type="ORF">EDC63_101434</name>
</gene>
<sequence length="111" mass="12409">MKFHELAIGQKFEFQGTAFVKSTPMIASALDTSTQKFMARSATVKPLDIMVASSSTNPSKLCVDVVNNAFEIFYASCQATLEEIHRELSAESFLLVKEKLKNERQIFLNSI</sequence>
<proteinExistence type="predicted"/>
<dbReference type="Proteomes" id="UP000295367">
    <property type="component" value="Unassembled WGS sequence"/>
</dbReference>
<dbReference type="RefSeq" id="WP_124947603.1">
    <property type="nucleotide sequence ID" value="NZ_BHVT01000073.1"/>
</dbReference>
<comment type="caution">
    <text evidence="1">The sequence shown here is derived from an EMBL/GenBank/DDBJ whole genome shotgun (WGS) entry which is preliminary data.</text>
</comment>
<protein>
    <submittedName>
        <fullName evidence="1">Uncharacterized protein</fullName>
    </submittedName>
</protein>
<dbReference type="OrthoDB" id="9181667at2"/>
<accession>A0A4R3YET7</accession>
<keyword evidence="2" id="KW-1185">Reference proteome</keyword>
<evidence type="ECO:0000313" key="2">
    <source>
        <dbReference type="Proteomes" id="UP000295367"/>
    </source>
</evidence>
<name>A0A4R3YET7_9PROT</name>
<dbReference type="EMBL" id="SMCO01000001">
    <property type="protein sequence ID" value="TCV90461.1"/>
    <property type="molecule type" value="Genomic_DNA"/>
</dbReference>
<organism evidence="1 2">
    <name type="scientific">Sulfurirhabdus autotrophica</name>
    <dbReference type="NCBI Taxonomy" id="1706046"/>
    <lineage>
        <taxon>Bacteria</taxon>
        <taxon>Pseudomonadati</taxon>
        <taxon>Pseudomonadota</taxon>
        <taxon>Betaproteobacteria</taxon>
        <taxon>Nitrosomonadales</taxon>
        <taxon>Sulfuricellaceae</taxon>
        <taxon>Sulfurirhabdus</taxon>
    </lineage>
</organism>
<reference evidence="1 2" key="1">
    <citation type="submission" date="2019-03" db="EMBL/GenBank/DDBJ databases">
        <title>Genomic Encyclopedia of Type Strains, Phase IV (KMG-IV): sequencing the most valuable type-strain genomes for metagenomic binning, comparative biology and taxonomic classification.</title>
        <authorList>
            <person name="Goeker M."/>
        </authorList>
    </citation>
    <scope>NUCLEOTIDE SEQUENCE [LARGE SCALE GENOMIC DNA]</scope>
    <source>
        <strain evidence="1 2">DSM 100309</strain>
    </source>
</reference>
<evidence type="ECO:0000313" key="1">
    <source>
        <dbReference type="EMBL" id="TCV90461.1"/>
    </source>
</evidence>
<dbReference type="AlphaFoldDB" id="A0A4R3YET7"/>